<dbReference type="InterPro" id="IPR003675">
    <property type="entry name" value="Rce1/LyrA-like_dom"/>
</dbReference>
<organism evidence="2 3">
    <name type="scientific">Hymenobacter nivis</name>
    <dbReference type="NCBI Taxonomy" id="1850093"/>
    <lineage>
        <taxon>Bacteria</taxon>
        <taxon>Pseudomonadati</taxon>
        <taxon>Bacteroidota</taxon>
        <taxon>Cytophagia</taxon>
        <taxon>Cytophagales</taxon>
        <taxon>Hymenobacteraceae</taxon>
        <taxon>Hymenobacter</taxon>
    </lineage>
</organism>
<feature type="domain" description="CAAX prenyl protease 2/Lysostaphin resistance protein A-like" evidence="1">
    <location>
        <begin position="5"/>
        <end position="32"/>
    </location>
</feature>
<name>A0A2Z3GVW3_9BACT</name>
<evidence type="ECO:0000259" key="1">
    <source>
        <dbReference type="Pfam" id="PF02517"/>
    </source>
</evidence>
<protein>
    <recommendedName>
        <fullName evidence="1">CAAX prenyl protease 2/Lysostaphin resistance protein A-like domain-containing protein</fullName>
    </recommendedName>
</protein>
<dbReference type="EMBL" id="CP029145">
    <property type="protein sequence ID" value="AWM33554.1"/>
    <property type="molecule type" value="Genomic_DNA"/>
</dbReference>
<dbReference type="Pfam" id="PF02517">
    <property type="entry name" value="Rce1-like"/>
    <property type="match status" value="1"/>
</dbReference>
<keyword evidence="3" id="KW-1185">Reference proteome</keyword>
<dbReference type="GO" id="GO:0080120">
    <property type="term" value="P:CAAX-box protein maturation"/>
    <property type="evidence" value="ECO:0007669"/>
    <property type="project" value="UniProtKB-ARBA"/>
</dbReference>
<dbReference type="OrthoDB" id="877230at2"/>
<accession>A0A2Z3GVW3</accession>
<reference evidence="3" key="1">
    <citation type="submission" date="2018-04" db="EMBL/GenBank/DDBJ databases">
        <title>Complete genome of Antarctic heterotrophic bacterium Hymenobacter nivis.</title>
        <authorList>
            <person name="Terashima M."/>
        </authorList>
    </citation>
    <scope>NUCLEOTIDE SEQUENCE [LARGE SCALE GENOMIC DNA]</scope>
    <source>
        <strain evidence="3">NBRC 111535</strain>
    </source>
</reference>
<proteinExistence type="predicted"/>
<evidence type="ECO:0000313" key="3">
    <source>
        <dbReference type="Proteomes" id="UP000245999"/>
    </source>
</evidence>
<dbReference type="AlphaFoldDB" id="A0A2Z3GVW3"/>
<sequence>MAIPTVGGFVLAWCRARSGSLLLPIFVHSGMNEVAQLVALAKA</sequence>
<gene>
    <name evidence="2" type="ORF">DDQ68_12625</name>
</gene>
<dbReference type="GO" id="GO:0004175">
    <property type="term" value="F:endopeptidase activity"/>
    <property type="evidence" value="ECO:0007669"/>
    <property type="project" value="UniProtKB-ARBA"/>
</dbReference>
<dbReference type="KEGG" id="hnv:DDQ68_12625"/>
<dbReference type="Proteomes" id="UP000245999">
    <property type="component" value="Chromosome"/>
</dbReference>
<evidence type="ECO:0000313" key="2">
    <source>
        <dbReference type="EMBL" id="AWM33554.1"/>
    </source>
</evidence>